<dbReference type="Gene3D" id="3.90.120.10">
    <property type="entry name" value="DNA Methylase, subunit A, domain 2"/>
    <property type="match status" value="1"/>
</dbReference>
<evidence type="ECO:0000256" key="3">
    <source>
        <dbReference type="ARBA" id="ARBA00022691"/>
    </source>
</evidence>
<feature type="active site" evidence="5">
    <location>
        <position position="94"/>
    </location>
</feature>
<keyword evidence="1 5" id="KW-0489">Methyltransferase</keyword>
<keyword evidence="2 5" id="KW-0808">Transferase</keyword>
<dbReference type="GO" id="GO:0003886">
    <property type="term" value="F:DNA (cytosine-5-)-methyltransferase activity"/>
    <property type="evidence" value="ECO:0007669"/>
    <property type="project" value="UniProtKB-EC"/>
</dbReference>
<evidence type="ECO:0000256" key="2">
    <source>
        <dbReference type="ARBA" id="ARBA00022679"/>
    </source>
</evidence>
<dbReference type="PROSITE" id="PS00094">
    <property type="entry name" value="C5_MTASE_1"/>
    <property type="match status" value="1"/>
</dbReference>
<evidence type="ECO:0000313" key="9">
    <source>
        <dbReference type="Proteomes" id="UP000252914"/>
    </source>
</evidence>
<accession>A0A367F1F5</accession>
<protein>
    <recommendedName>
        <fullName evidence="7">Cytosine-specific methyltransferase</fullName>
        <ecNumber evidence="7">2.1.1.37</ecNumber>
    </recommendedName>
</protein>
<name>A0A367F1F5_9ACTN</name>
<dbReference type="PANTHER" id="PTHR10629:SF52">
    <property type="entry name" value="DNA (CYTOSINE-5)-METHYLTRANSFERASE 1"/>
    <property type="match status" value="1"/>
</dbReference>
<evidence type="ECO:0000256" key="4">
    <source>
        <dbReference type="ARBA" id="ARBA00022747"/>
    </source>
</evidence>
<dbReference type="NCBIfam" id="TIGR00675">
    <property type="entry name" value="dcm"/>
    <property type="match status" value="1"/>
</dbReference>
<dbReference type="PROSITE" id="PS51679">
    <property type="entry name" value="SAM_MT_C5"/>
    <property type="match status" value="1"/>
</dbReference>
<sequence>MNDLVPNPIKVVDLFAGCGGFTQGFTSFRPDGHRSGAFRTVAAVEHDRAAASTYAANFGGNDGHGHHVQAGDIQEWRPGELGIHADVVLGGPPCQGFSTLGLEDANDPRNQLWREYVRVVNEVQPKIFVIENVEGFLRSPEFAALHAATEKPDGPLRQYELVEHAVLNSADYGAPQARRRAIVIGVHRDEHALKGLTYPARSHARTPSGSDGTAPWIGVGPSVFAKTLLPTESTQLPVRTCNPLGDHELPGYYTTPELHIGRQPTEHSLARYKAIPPGGNRHDLPDHLSTPKWIAHRTGSHDVMGRMYWDRPSVTIRTEFYKPEKGRYLHPFAWRPITHYEAALIQGFPDTFRWCGSKIDIGRQIGNAVPVQLAHALAGAIYAALRDGPVQLRF</sequence>
<dbReference type="GO" id="GO:0009307">
    <property type="term" value="P:DNA restriction-modification system"/>
    <property type="evidence" value="ECO:0007669"/>
    <property type="project" value="UniProtKB-KW"/>
</dbReference>
<proteinExistence type="inferred from homology"/>
<evidence type="ECO:0000256" key="6">
    <source>
        <dbReference type="RuleBase" id="RU000416"/>
    </source>
</evidence>
<dbReference type="Proteomes" id="UP000252914">
    <property type="component" value="Unassembled WGS sequence"/>
</dbReference>
<comment type="catalytic activity">
    <reaction evidence="7">
        <text>a 2'-deoxycytidine in DNA + S-adenosyl-L-methionine = a 5-methyl-2'-deoxycytidine in DNA + S-adenosyl-L-homocysteine + H(+)</text>
        <dbReference type="Rhea" id="RHEA:13681"/>
        <dbReference type="Rhea" id="RHEA-COMP:11369"/>
        <dbReference type="Rhea" id="RHEA-COMP:11370"/>
        <dbReference type="ChEBI" id="CHEBI:15378"/>
        <dbReference type="ChEBI" id="CHEBI:57856"/>
        <dbReference type="ChEBI" id="CHEBI:59789"/>
        <dbReference type="ChEBI" id="CHEBI:85452"/>
        <dbReference type="ChEBI" id="CHEBI:85454"/>
        <dbReference type="EC" id="2.1.1.37"/>
    </reaction>
</comment>
<reference evidence="8 9" key="1">
    <citation type="submission" date="2018-06" db="EMBL/GenBank/DDBJ databases">
        <title>Streptomyces reniochalinae sp. nov. and Streptomyces diacarnus sp. nov. from marine sponges.</title>
        <authorList>
            <person name="Li L."/>
        </authorList>
    </citation>
    <scope>NUCLEOTIDE SEQUENCE [LARGE SCALE GENOMIC DNA]</scope>
    <source>
        <strain evidence="8 9">LHW51701</strain>
    </source>
</reference>
<dbReference type="EC" id="2.1.1.37" evidence="7"/>
<dbReference type="InterPro" id="IPR050390">
    <property type="entry name" value="C5-Methyltransferase"/>
</dbReference>
<dbReference type="GO" id="GO:0032259">
    <property type="term" value="P:methylation"/>
    <property type="evidence" value="ECO:0007669"/>
    <property type="project" value="UniProtKB-KW"/>
</dbReference>
<keyword evidence="3 5" id="KW-0949">S-adenosyl-L-methionine</keyword>
<dbReference type="AlphaFoldDB" id="A0A367F1F5"/>
<comment type="caution">
    <text evidence="8">The sequence shown here is derived from an EMBL/GenBank/DDBJ whole genome shotgun (WGS) entry which is preliminary data.</text>
</comment>
<dbReference type="PANTHER" id="PTHR10629">
    <property type="entry name" value="CYTOSINE-SPECIFIC METHYLTRANSFERASE"/>
    <property type="match status" value="1"/>
</dbReference>
<evidence type="ECO:0000256" key="5">
    <source>
        <dbReference type="PROSITE-ProRule" id="PRU01016"/>
    </source>
</evidence>
<evidence type="ECO:0000256" key="7">
    <source>
        <dbReference type="RuleBase" id="RU000417"/>
    </source>
</evidence>
<dbReference type="InterPro" id="IPR018117">
    <property type="entry name" value="C5_DNA_meth_AS"/>
</dbReference>
<keyword evidence="9" id="KW-1185">Reference proteome</keyword>
<evidence type="ECO:0000256" key="1">
    <source>
        <dbReference type="ARBA" id="ARBA00022603"/>
    </source>
</evidence>
<dbReference type="EMBL" id="QOIN01000042">
    <property type="protein sequence ID" value="RCG23759.1"/>
    <property type="molecule type" value="Genomic_DNA"/>
</dbReference>
<gene>
    <name evidence="8" type="ORF">DTL70_12995</name>
</gene>
<keyword evidence="4" id="KW-0680">Restriction system</keyword>
<dbReference type="PROSITE" id="PS00095">
    <property type="entry name" value="C5_MTASE_2"/>
    <property type="match status" value="1"/>
</dbReference>
<organism evidence="8 9">
    <name type="scientific">Streptomyces diacarni</name>
    <dbReference type="NCBI Taxonomy" id="2800381"/>
    <lineage>
        <taxon>Bacteria</taxon>
        <taxon>Bacillati</taxon>
        <taxon>Actinomycetota</taxon>
        <taxon>Actinomycetes</taxon>
        <taxon>Kitasatosporales</taxon>
        <taxon>Streptomycetaceae</taxon>
        <taxon>Streptomyces</taxon>
    </lineage>
</organism>
<evidence type="ECO:0000313" key="8">
    <source>
        <dbReference type="EMBL" id="RCG23759.1"/>
    </source>
</evidence>
<dbReference type="InterPro" id="IPR031303">
    <property type="entry name" value="C5_meth_CS"/>
</dbReference>
<dbReference type="PRINTS" id="PR00105">
    <property type="entry name" value="C5METTRFRASE"/>
</dbReference>
<comment type="similarity">
    <text evidence="5 6">Belongs to the class I-like SAM-binding methyltransferase superfamily. C5-methyltransferase family.</text>
</comment>
<dbReference type="InterPro" id="IPR029063">
    <property type="entry name" value="SAM-dependent_MTases_sf"/>
</dbReference>
<dbReference type="Pfam" id="PF00145">
    <property type="entry name" value="DNA_methylase"/>
    <property type="match status" value="1"/>
</dbReference>
<dbReference type="SUPFAM" id="SSF53335">
    <property type="entry name" value="S-adenosyl-L-methionine-dependent methyltransferases"/>
    <property type="match status" value="1"/>
</dbReference>
<dbReference type="Gene3D" id="3.40.50.150">
    <property type="entry name" value="Vaccinia Virus protein VP39"/>
    <property type="match status" value="1"/>
</dbReference>
<dbReference type="InterPro" id="IPR001525">
    <property type="entry name" value="C5_MeTfrase"/>
</dbReference>